<keyword evidence="2" id="KW-1185">Reference proteome</keyword>
<proteinExistence type="predicted"/>
<sequence length="62" mass="7132">MHGGEVAKEETGKAERAWSYYSSLKSERFLIKFFAPAKRTNDKWYAMRISKSRAQITSQNGS</sequence>
<reference evidence="1 2" key="1">
    <citation type="journal article" date="2024" name="Ann. Entomol. Soc. Am.">
        <title>Genomic analyses of the southern and eastern yellowjacket wasps (Hymenoptera: Vespidae) reveal evolutionary signatures of social life.</title>
        <authorList>
            <person name="Catto M.A."/>
            <person name="Caine P.B."/>
            <person name="Orr S.E."/>
            <person name="Hunt B.G."/>
            <person name="Goodisman M.A.D."/>
        </authorList>
    </citation>
    <scope>NUCLEOTIDE SEQUENCE [LARGE SCALE GENOMIC DNA]</scope>
    <source>
        <strain evidence="1">233</strain>
        <tissue evidence="1">Head and thorax</tissue>
    </source>
</reference>
<gene>
    <name evidence="1" type="ORF">V1478_013174</name>
</gene>
<dbReference type="Proteomes" id="UP001607302">
    <property type="component" value="Unassembled WGS sequence"/>
</dbReference>
<name>A0ABD2AA36_VESSQ</name>
<comment type="caution">
    <text evidence="1">The sequence shown here is derived from an EMBL/GenBank/DDBJ whole genome shotgun (WGS) entry which is preliminary data.</text>
</comment>
<accession>A0ABD2AA36</accession>
<organism evidence="1 2">
    <name type="scientific">Vespula squamosa</name>
    <name type="common">Southern yellow jacket</name>
    <name type="synonym">Wasp</name>
    <dbReference type="NCBI Taxonomy" id="30214"/>
    <lineage>
        <taxon>Eukaryota</taxon>
        <taxon>Metazoa</taxon>
        <taxon>Ecdysozoa</taxon>
        <taxon>Arthropoda</taxon>
        <taxon>Hexapoda</taxon>
        <taxon>Insecta</taxon>
        <taxon>Pterygota</taxon>
        <taxon>Neoptera</taxon>
        <taxon>Endopterygota</taxon>
        <taxon>Hymenoptera</taxon>
        <taxon>Apocrita</taxon>
        <taxon>Aculeata</taxon>
        <taxon>Vespoidea</taxon>
        <taxon>Vespidae</taxon>
        <taxon>Vespinae</taxon>
        <taxon>Vespula</taxon>
    </lineage>
</organism>
<dbReference type="AlphaFoldDB" id="A0ABD2AA36"/>
<dbReference type="EMBL" id="JAUDFV010000153">
    <property type="protein sequence ID" value="KAL2717474.1"/>
    <property type="molecule type" value="Genomic_DNA"/>
</dbReference>
<evidence type="ECO:0000313" key="1">
    <source>
        <dbReference type="EMBL" id="KAL2717474.1"/>
    </source>
</evidence>
<protein>
    <submittedName>
        <fullName evidence="1">Uncharacterized protein</fullName>
    </submittedName>
</protein>
<evidence type="ECO:0000313" key="2">
    <source>
        <dbReference type="Proteomes" id="UP001607302"/>
    </source>
</evidence>